<evidence type="ECO:0000313" key="3">
    <source>
        <dbReference type="Proteomes" id="UP000607653"/>
    </source>
</evidence>
<feature type="compositionally biased region" description="Basic and acidic residues" evidence="1">
    <location>
        <begin position="15"/>
        <end position="25"/>
    </location>
</feature>
<sequence>MNLKFSSTESDDEWIVEKETKEQQYERSSGTNER</sequence>
<evidence type="ECO:0000313" key="2">
    <source>
        <dbReference type="EMBL" id="DAD30759.1"/>
    </source>
</evidence>
<name>A0A822YHI8_NELNU</name>
<keyword evidence="3" id="KW-1185">Reference proteome</keyword>
<reference evidence="2 3" key="1">
    <citation type="journal article" date="2020" name="Mol. Biol. Evol.">
        <title>Distinct Expression and Methylation Patterns for Genes with Different Fates following a Single Whole-Genome Duplication in Flowering Plants.</title>
        <authorList>
            <person name="Shi T."/>
            <person name="Rahmani R.S."/>
            <person name="Gugger P.F."/>
            <person name="Wang M."/>
            <person name="Li H."/>
            <person name="Zhang Y."/>
            <person name="Li Z."/>
            <person name="Wang Q."/>
            <person name="Van de Peer Y."/>
            <person name="Marchal K."/>
            <person name="Chen J."/>
        </authorList>
    </citation>
    <scope>NUCLEOTIDE SEQUENCE [LARGE SCALE GENOMIC DNA]</scope>
    <source>
        <tissue evidence="2">Leaf</tissue>
    </source>
</reference>
<protein>
    <submittedName>
        <fullName evidence="2">Uncharacterized protein</fullName>
    </submittedName>
</protein>
<comment type="caution">
    <text evidence="2">The sequence shown here is derived from an EMBL/GenBank/DDBJ whole genome shotgun (WGS) entry which is preliminary data.</text>
</comment>
<dbReference type="EMBL" id="DUZY01000003">
    <property type="protein sequence ID" value="DAD30759.1"/>
    <property type="molecule type" value="Genomic_DNA"/>
</dbReference>
<accession>A0A822YHI8</accession>
<proteinExistence type="predicted"/>
<organism evidence="2 3">
    <name type="scientific">Nelumbo nucifera</name>
    <name type="common">Sacred lotus</name>
    <dbReference type="NCBI Taxonomy" id="4432"/>
    <lineage>
        <taxon>Eukaryota</taxon>
        <taxon>Viridiplantae</taxon>
        <taxon>Streptophyta</taxon>
        <taxon>Embryophyta</taxon>
        <taxon>Tracheophyta</taxon>
        <taxon>Spermatophyta</taxon>
        <taxon>Magnoliopsida</taxon>
        <taxon>Proteales</taxon>
        <taxon>Nelumbonaceae</taxon>
        <taxon>Nelumbo</taxon>
    </lineage>
</organism>
<dbReference type="AlphaFoldDB" id="A0A822YHI8"/>
<dbReference type="Proteomes" id="UP000607653">
    <property type="component" value="Unassembled WGS sequence"/>
</dbReference>
<evidence type="ECO:0000256" key="1">
    <source>
        <dbReference type="SAM" id="MobiDB-lite"/>
    </source>
</evidence>
<feature type="region of interest" description="Disordered" evidence="1">
    <location>
        <begin position="1"/>
        <end position="34"/>
    </location>
</feature>
<gene>
    <name evidence="2" type="ORF">HUJ06_009610</name>
</gene>